<name>A0AAN9U7I3_9PEZI</name>
<dbReference type="EMBL" id="JAJSPL020000015">
    <property type="protein sequence ID" value="KAK7742378.1"/>
    <property type="molecule type" value="Genomic_DNA"/>
</dbReference>
<proteinExistence type="predicted"/>
<sequence>MVAENRFKILYLQYGQGYNPSLQRLPDVHAADVFLGSPHPKYARDQDWSGIQSKLSLMLKCCTKLSKESLELANAERKVITNVCSHFQNAGIDVPVISTYETKTTKISSGLFRSRKEIV</sequence>
<gene>
    <name evidence="1" type="ORF">SLS53_004523</name>
</gene>
<evidence type="ECO:0000313" key="1">
    <source>
        <dbReference type="EMBL" id="KAK7742378.1"/>
    </source>
</evidence>
<dbReference type="Proteomes" id="UP001320245">
    <property type="component" value="Unassembled WGS sequence"/>
</dbReference>
<keyword evidence="2" id="KW-1185">Reference proteome</keyword>
<dbReference type="AlphaFoldDB" id="A0AAN9U7I3"/>
<comment type="caution">
    <text evidence="1">The sequence shown here is derived from an EMBL/GenBank/DDBJ whole genome shotgun (WGS) entry which is preliminary data.</text>
</comment>
<accession>A0AAN9U7I3</accession>
<protein>
    <submittedName>
        <fullName evidence="1">Uncharacterized protein</fullName>
    </submittedName>
</protein>
<evidence type="ECO:0000313" key="2">
    <source>
        <dbReference type="Proteomes" id="UP001320245"/>
    </source>
</evidence>
<reference evidence="1 2" key="1">
    <citation type="journal article" date="2023" name="PLoS ONE">
        <title>Cytospora paraplurivora sp. nov. isolated from orchards with fruit tree decline syndrome in Ontario, Canada.</title>
        <authorList>
            <person name="Ilyukhin E."/>
            <person name="Nguyen H.D.T."/>
            <person name="Castle A.J."/>
            <person name="Ellouze W."/>
        </authorList>
    </citation>
    <scope>NUCLEOTIDE SEQUENCE [LARGE SCALE GENOMIC DNA]</scope>
    <source>
        <strain evidence="1 2">FDS-564</strain>
    </source>
</reference>
<organism evidence="1 2">
    <name type="scientific">Cytospora paraplurivora</name>
    <dbReference type="NCBI Taxonomy" id="2898453"/>
    <lineage>
        <taxon>Eukaryota</taxon>
        <taxon>Fungi</taxon>
        <taxon>Dikarya</taxon>
        <taxon>Ascomycota</taxon>
        <taxon>Pezizomycotina</taxon>
        <taxon>Sordariomycetes</taxon>
        <taxon>Sordariomycetidae</taxon>
        <taxon>Diaporthales</taxon>
        <taxon>Cytosporaceae</taxon>
        <taxon>Cytospora</taxon>
    </lineage>
</organism>